<sequence>MPPSLQMESYWVTPWSVCLSQIDYDEGVGMHEKIAVRAMPSGNCVLCLELCPHRSFRKFSFIRGPSDELLGAMQTLEKKRPLQSTRSHYAIYGKQPLSGCQTISMEGNMLYHWATLSRPPFSFDAKMRMEGSFKGDSAWTISLQLGLPPPRWLVKNKKGGAAIVPRSGDKKNHQYFIAPGVDPGLVVCGTFAQLLALDELRLSS</sequence>
<reference evidence="1 2" key="1">
    <citation type="submission" date="2024-02" db="EMBL/GenBank/DDBJ databases">
        <authorList>
            <person name="Chen Y."/>
            <person name="Shah S."/>
            <person name="Dougan E. K."/>
            <person name="Thang M."/>
            <person name="Chan C."/>
        </authorList>
    </citation>
    <scope>NUCLEOTIDE SEQUENCE [LARGE SCALE GENOMIC DNA]</scope>
</reference>
<name>A0ABP0M298_9DINO</name>
<evidence type="ECO:0000313" key="2">
    <source>
        <dbReference type="Proteomes" id="UP001642464"/>
    </source>
</evidence>
<evidence type="ECO:0000313" key="1">
    <source>
        <dbReference type="EMBL" id="CAK9045586.1"/>
    </source>
</evidence>
<keyword evidence="2" id="KW-1185">Reference proteome</keyword>
<dbReference type="EMBL" id="CAXAMM010019380">
    <property type="protein sequence ID" value="CAK9045586.1"/>
    <property type="molecule type" value="Genomic_DNA"/>
</dbReference>
<accession>A0ABP0M298</accession>
<organism evidence="1 2">
    <name type="scientific">Durusdinium trenchii</name>
    <dbReference type="NCBI Taxonomy" id="1381693"/>
    <lineage>
        <taxon>Eukaryota</taxon>
        <taxon>Sar</taxon>
        <taxon>Alveolata</taxon>
        <taxon>Dinophyceae</taxon>
        <taxon>Suessiales</taxon>
        <taxon>Symbiodiniaceae</taxon>
        <taxon>Durusdinium</taxon>
    </lineage>
</organism>
<comment type="caution">
    <text evidence="1">The sequence shown here is derived from an EMBL/GenBank/DDBJ whole genome shotgun (WGS) entry which is preliminary data.</text>
</comment>
<protein>
    <submittedName>
        <fullName evidence="1">Uncharacterized protein</fullName>
    </submittedName>
</protein>
<proteinExistence type="predicted"/>
<dbReference type="Proteomes" id="UP001642464">
    <property type="component" value="Unassembled WGS sequence"/>
</dbReference>
<gene>
    <name evidence="1" type="ORF">SCF082_LOCUS25754</name>
</gene>